<evidence type="ECO:0000313" key="2">
    <source>
        <dbReference type="Proteomes" id="UP000807469"/>
    </source>
</evidence>
<dbReference type="Proteomes" id="UP000807469">
    <property type="component" value="Unassembled WGS sequence"/>
</dbReference>
<name>A0A9P5YQX0_9AGAR</name>
<gene>
    <name evidence="1" type="ORF">BDN70DRAFT_382423</name>
</gene>
<dbReference type="AlphaFoldDB" id="A0A9P5YQX0"/>
<reference evidence="1" key="1">
    <citation type="submission" date="2020-11" db="EMBL/GenBank/DDBJ databases">
        <authorList>
            <consortium name="DOE Joint Genome Institute"/>
            <person name="Ahrendt S."/>
            <person name="Riley R."/>
            <person name="Andreopoulos W."/>
            <person name="Labutti K."/>
            <person name="Pangilinan J."/>
            <person name="Ruiz-Duenas F.J."/>
            <person name="Barrasa J.M."/>
            <person name="Sanchez-Garcia M."/>
            <person name="Camarero S."/>
            <person name="Miyauchi S."/>
            <person name="Serrano A."/>
            <person name="Linde D."/>
            <person name="Babiker R."/>
            <person name="Drula E."/>
            <person name="Ayuso-Fernandez I."/>
            <person name="Pacheco R."/>
            <person name="Padilla G."/>
            <person name="Ferreira P."/>
            <person name="Barriuso J."/>
            <person name="Kellner H."/>
            <person name="Castanera R."/>
            <person name="Alfaro M."/>
            <person name="Ramirez L."/>
            <person name="Pisabarro A.G."/>
            <person name="Kuo A."/>
            <person name="Tritt A."/>
            <person name="Lipzen A."/>
            <person name="He G."/>
            <person name="Yan M."/>
            <person name="Ng V."/>
            <person name="Cullen D."/>
            <person name="Martin F."/>
            <person name="Rosso M.-N."/>
            <person name="Henrissat B."/>
            <person name="Hibbett D."/>
            <person name="Martinez A.T."/>
            <person name="Grigoriev I.V."/>
        </authorList>
    </citation>
    <scope>NUCLEOTIDE SEQUENCE</scope>
    <source>
        <strain evidence="1">CIRM-BRFM 674</strain>
    </source>
</reference>
<keyword evidence="2" id="KW-1185">Reference proteome</keyword>
<sequence>MSRRRQWPTPSSPQQSLLSPCHTLAITPTIPGHALIFSPHTLAFPCVQWTYVRFSGATGNDQECLRQHTTSIAPAVKFWVFQKVLSGALGI</sequence>
<comment type="caution">
    <text evidence="1">The sequence shown here is derived from an EMBL/GenBank/DDBJ whole genome shotgun (WGS) entry which is preliminary data.</text>
</comment>
<protein>
    <submittedName>
        <fullName evidence="1">Uncharacterized protein</fullName>
    </submittedName>
</protein>
<organism evidence="1 2">
    <name type="scientific">Pholiota conissans</name>
    <dbReference type="NCBI Taxonomy" id="109636"/>
    <lineage>
        <taxon>Eukaryota</taxon>
        <taxon>Fungi</taxon>
        <taxon>Dikarya</taxon>
        <taxon>Basidiomycota</taxon>
        <taxon>Agaricomycotina</taxon>
        <taxon>Agaricomycetes</taxon>
        <taxon>Agaricomycetidae</taxon>
        <taxon>Agaricales</taxon>
        <taxon>Agaricineae</taxon>
        <taxon>Strophariaceae</taxon>
        <taxon>Pholiota</taxon>
    </lineage>
</organism>
<proteinExistence type="predicted"/>
<accession>A0A9P5YQX0</accession>
<dbReference type="EMBL" id="MU155441">
    <property type="protein sequence ID" value="KAF9473458.1"/>
    <property type="molecule type" value="Genomic_DNA"/>
</dbReference>
<evidence type="ECO:0000313" key="1">
    <source>
        <dbReference type="EMBL" id="KAF9473458.1"/>
    </source>
</evidence>